<proteinExistence type="predicted"/>
<protein>
    <recommendedName>
        <fullName evidence="1">PDZ domain-containing protein</fullName>
    </recommendedName>
</protein>
<dbReference type="InterPro" id="IPR041489">
    <property type="entry name" value="PDZ_6"/>
</dbReference>
<name>A0A382XK30_9ZZZZ</name>
<dbReference type="InterPro" id="IPR001478">
    <property type="entry name" value="PDZ"/>
</dbReference>
<dbReference type="PROSITE" id="PS50106">
    <property type="entry name" value="PDZ"/>
    <property type="match status" value="1"/>
</dbReference>
<dbReference type="EMBL" id="UINC01168472">
    <property type="protein sequence ID" value="SVD71517.1"/>
    <property type="molecule type" value="Genomic_DNA"/>
</dbReference>
<dbReference type="AlphaFoldDB" id="A0A382XK30"/>
<evidence type="ECO:0000259" key="1">
    <source>
        <dbReference type="PROSITE" id="PS50106"/>
    </source>
</evidence>
<sequence length="94" mass="10454">TVAAINDQVRRNFRLGKEINSGVIVLEVDPAGSAGKRGMRPGDIIIQVNQKDILNPADVKTQIDSIIQDKKKIVLFLFERNGDRRFSAIPVQIN</sequence>
<dbReference type="Gene3D" id="2.30.42.10">
    <property type="match status" value="1"/>
</dbReference>
<reference evidence="2" key="1">
    <citation type="submission" date="2018-05" db="EMBL/GenBank/DDBJ databases">
        <authorList>
            <person name="Lanie J.A."/>
            <person name="Ng W.-L."/>
            <person name="Kazmierczak K.M."/>
            <person name="Andrzejewski T.M."/>
            <person name="Davidsen T.M."/>
            <person name="Wayne K.J."/>
            <person name="Tettelin H."/>
            <person name="Glass J.I."/>
            <person name="Rusch D."/>
            <person name="Podicherti R."/>
            <person name="Tsui H.-C.T."/>
            <person name="Winkler M.E."/>
        </authorList>
    </citation>
    <scope>NUCLEOTIDE SEQUENCE</scope>
</reference>
<accession>A0A382XK30</accession>
<dbReference type="Pfam" id="PF17820">
    <property type="entry name" value="PDZ_6"/>
    <property type="match status" value="1"/>
</dbReference>
<feature type="domain" description="PDZ" evidence="1">
    <location>
        <begin position="2"/>
        <end position="81"/>
    </location>
</feature>
<dbReference type="InterPro" id="IPR036034">
    <property type="entry name" value="PDZ_sf"/>
</dbReference>
<dbReference type="SUPFAM" id="SSF50156">
    <property type="entry name" value="PDZ domain-like"/>
    <property type="match status" value="1"/>
</dbReference>
<gene>
    <name evidence="2" type="ORF">METZ01_LOCUS424371</name>
</gene>
<evidence type="ECO:0000313" key="2">
    <source>
        <dbReference type="EMBL" id="SVD71517.1"/>
    </source>
</evidence>
<organism evidence="2">
    <name type="scientific">marine metagenome</name>
    <dbReference type="NCBI Taxonomy" id="408172"/>
    <lineage>
        <taxon>unclassified sequences</taxon>
        <taxon>metagenomes</taxon>
        <taxon>ecological metagenomes</taxon>
    </lineage>
</organism>
<feature type="non-terminal residue" evidence="2">
    <location>
        <position position="1"/>
    </location>
</feature>